<gene>
    <name evidence="1" type="ORF">IC230_33115</name>
</gene>
<keyword evidence="2" id="KW-1185">Reference proteome</keyword>
<proteinExistence type="predicted"/>
<evidence type="ECO:0000313" key="2">
    <source>
        <dbReference type="Proteomes" id="UP000653797"/>
    </source>
</evidence>
<protein>
    <submittedName>
        <fullName evidence="1">Uncharacterized protein</fullName>
    </submittedName>
</protein>
<dbReference type="EMBL" id="JACXAA010000030">
    <property type="protein sequence ID" value="MBD2757752.1"/>
    <property type="molecule type" value="Genomic_DNA"/>
</dbReference>
<dbReference type="Proteomes" id="UP000653797">
    <property type="component" value="Unassembled WGS sequence"/>
</dbReference>
<reference evidence="1" key="1">
    <citation type="submission" date="2020-09" db="EMBL/GenBank/DDBJ databases">
        <authorList>
            <person name="Kim M.K."/>
        </authorList>
    </citation>
    <scope>NUCLEOTIDE SEQUENCE</scope>
    <source>
        <strain evidence="1">BT704</strain>
    </source>
</reference>
<comment type="caution">
    <text evidence="1">The sequence shown here is derived from an EMBL/GenBank/DDBJ whole genome shotgun (WGS) entry which is preliminary data.</text>
</comment>
<sequence>MTISFNEHKAFHNDLYVNLPQLKIDHYFDTYYFVVDYEFLPNEETEEKVKISLKNLLADWENAVKTMAVGETIYLPIDFSDQYIGTLKVFKQIHNLLKISYCTHYNMAMFPSQMGKVKFSEKTESYNGSESFGIYMDNFIDELQREYSKIKF</sequence>
<accession>A0A927B9T3</accession>
<name>A0A927B9T3_9BACT</name>
<organism evidence="1 2">
    <name type="scientific">Spirosoma validum</name>
    <dbReference type="NCBI Taxonomy" id="2771355"/>
    <lineage>
        <taxon>Bacteria</taxon>
        <taxon>Pseudomonadati</taxon>
        <taxon>Bacteroidota</taxon>
        <taxon>Cytophagia</taxon>
        <taxon>Cytophagales</taxon>
        <taxon>Cytophagaceae</taxon>
        <taxon>Spirosoma</taxon>
    </lineage>
</organism>
<dbReference type="RefSeq" id="WP_191043373.1">
    <property type="nucleotide sequence ID" value="NZ_JACXAA010000030.1"/>
</dbReference>
<evidence type="ECO:0000313" key="1">
    <source>
        <dbReference type="EMBL" id="MBD2757752.1"/>
    </source>
</evidence>
<dbReference type="AlphaFoldDB" id="A0A927B9T3"/>